<dbReference type="OrthoDB" id="9934809at2759"/>
<protein>
    <submittedName>
        <fullName evidence="1">Uncharacterized protein</fullName>
    </submittedName>
</protein>
<name>A0A6J8AB48_MYTCO</name>
<reference evidence="1 2" key="1">
    <citation type="submission" date="2020-06" db="EMBL/GenBank/DDBJ databases">
        <authorList>
            <person name="Li R."/>
            <person name="Bekaert M."/>
        </authorList>
    </citation>
    <scope>NUCLEOTIDE SEQUENCE [LARGE SCALE GENOMIC DNA]</scope>
    <source>
        <strain evidence="2">wild</strain>
    </source>
</reference>
<keyword evidence="2" id="KW-1185">Reference proteome</keyword>
<dbReference type="Pfam" id="PF15112">
    <property type="entry name" value="DUF4559"/>
    <property type="match status" value="1"/>
</dbReference>
<evidence type="ECO:0000313" key="1">
    <source>
        <dbReference type="EMBL" id="CAC5364553.1"/>
    </source>
</evidence>
<accession>A0A6J8AB48</accession>
<dbReference type="Proteomes" id="UP000507470">
    <property type="component" value="Unassembled WGS sequence"/>
</dbReference>
<gene>
    <name evidence="1" type="ORF">MCOR_5556</name>
</gene>
<proteinExistence type="predicted"/>
<sequence>MFKEWCQSCREWKAELKILKSDEFGHWKDINWQLLSSSDWPQSVEEMAKVFVKNTSINFRHGVFHDIGAVMSILINMNIFAIDKTTLKDIKRIRNDFYGHNYTICIHDAEKNIFFENILHFMRLPAVRGYQSAIKLTPALEELQKCEHLTQKLLTKLLNKNSLNAVRDVLLYKVPRHVSDGRAIVVQDEMTADSQLYSDYKSRIDELIFPDILIEESEIVDNRPVGKMQTTLRTKLKIKCTIYFDYCYFPRHLSY</sequence>
<organism evidence="1 2">
    <name type="scientific">Mytilus coruscus</name>
    <name type="common">Sea mussel</name>
    <dbReference type="NCBI Taxonomy" id="42192"/>
    <lineage>
        <taxon>Eukaryota</taxon>
        <taxon>Metazoa</taxon>
        <taxon>Spiralia</taxon>
        <taxon>Lophotrochozoa</taxon>
        <taxon>Mollusca</taxon>
        <taxon>Bivalvia</taxon>
        <taxon>Autobranchia</taxon>
        <taxon>Pteriomorphia</taxon>
        <taxon>Mytilida</taxon>
        <taxon>Mytiloidea</taxon>
        <taxon>Mytilidae</taxon>
        <taxon>Mytilinae</taxon>
        <taxon>Mytilus</taxon>
    </lineage>
</organism>
<dbReference type="AlphaFoldDB" id="A0A6J8AB48"/>
<dbReference type="InterPro" id="IPR027897">
    <property type="entry name" value="DUF4559"/>
</dbReference>
<dbReference type="EMBL" id="CACVKT020001009">
    <property type="protein sequence ID" value="CAC5364553.1"/>
    <property type="molecule type" value="Genomic_DNA"/>
</dbReference>
<evidence type="ECO:0000313" key="2">
    <source>
        <dbReference type="Proteomes" id="UP000507470"/>
    </source>
</evidence>